<keyword evidence="5" id="KW-1185">Reference proteome</keyword>
<feature type="transmembrane region" description="Helical" evidence="1">
    <location>
        <begin position="68"/>
        <end position="90"/>
    </location>
</feature>
<feature type="transmembrane region" description="Helical" evidence="1">
    <location>
        <begin position="24"/>
        <end position="48"/>
    </location>
</feature>
<keyword evidence="1" id="KW-0812">Transmembrane</keyword>
<dbReference type="RefSeq" id="WP_204843340.1">
    <property type="nucleotide sequence ID" value="NZ_JAFBCL010000001.1"/>
</dbReference>
<dbReference type="Proteomes" id="UP000671828">
    <property type="component" value="Chromosome"/>
</dbReference>
<evidence type="ECO:0000313" key="4">
    <source>
        <dbReference type="Proteomes" id="UP000671828"/>
    </source>
</evidence>
<keyword evidence="1" id="KW-1133">Transmembrane helix</keyword>
<evidence type="ECO:0000313" key="5">
    <source>
        <dbReference type="Proteomes" id="UP001195724"/>
    </source>
</evidence>
<dbReference type="AlphaFoldDB" id="A0A8T8HS40"/>
<evidence type="ECO:0000313" key="3">
    <source>
        <dbReference type="EMBL" id="QTR01306.1"/>
    </source>
</evidence>
<reference evidence="3" key="2">
    <citation type="submission" date="2021-04" db="EMBL/GenBank/DDBJ databases">
        <title>Saccharothrix algeriensis WGS.</title>
        <authorList>
            <person name="Stuskova K."/>
            <person name="Hakalova E."/>
            <person name="Tebbal A.B."/>
            <person name="Eichmeier A."/>
        </authorList>
    </citation>
    <scope>NUCLEOTIDE SEQUENCE</scope>
    <source>
        <strain evidence="3">NRRL B-24137</strain>
    </source>
</reference>
<evidence type="ECO:0000313" key="2">
    <source>
        <dbReference type="EMBL" id="MBM7812584.1"/>
    </source>
</evidence>
<accession>A0A8T8HS40</accession>
<protein>
    <submittedName>
        <fullName evidence="3">Uncharacterized protein</fullName>
    </submittedName>
</protein>
<evidence type="ECO:0000256" key="1">
    <source>
        <dbReference type="SAM" id="Phobius"/>
    </source>
</evidence>
<organism evidence="3 4">
    <name type="scientific">Saccharothrix algeriensis</name>
    <dbReference type="NCBI Taxonomy" id="173560"/>
    <lineage>
        <taxon>Bacteria</taxon>
        <taxon>Bacillati</taxon>
        <taxon>Actinomycetota</taxon>
        <taxon>Actinomycetes</taxon>
        <taxon>Pseudonocardiales</taxon>
        <taxon>Pseudonocardiaceae</taxon>
        <taxon>Saccharothrix</taxon>
    </lineage>
</organism>
<sequence>MTAATPAANASGAPAPRLHQPKRALVAVGEVVVAAGLVLLAVWCWNRGVLRHSYPVEGRAPLESTRYLGNWIGAAVGLGTAAGVLVLDAARQTVLALRTRGREEAAEPDV</sequence>
<keyword evidence="1" id="KW-0472">Membrane</keyword>
<dbReference type="EMBL" id="CP072788">
    <property type="protein sequence ID" value="QTR01306.1"/>
    <property type="molecule type" value="Genomic_DNA"/>
</dbReference>
<gene>
    <name evidence="3" type="ORF">J7S33_17740</name>
    <name evidence="2" type="ORF">JOE68_003449</name>
</gene>
<dbReference type="EMBL" id="JAFBCL010000001">
    <property type="protein sequence ID" value="MBM7812584.1"/>
    <property type="molecule type" value="Genomic_DNA"/>
</dbReference>
<reference evidence="2 5" key="1">
    <citation type="submission" date="2021-01" db="EMBL/GenBank/DDBJ databases">
        <title>Sequencing the genomes of 1000 actinobacteria strains.</title>
        <authorList>
            <person name="Klenk H.-P."/>
        </authorList>
    </citation>
    <scope>NUCLEOTIDE SEQUENCE [LARGE SCALE GENOMIC DNA]</scope>
    <source>
        <strain evidence="2 5">DSM 44581</strain>
    </source>
</reference>
<name>A0A8T8HS40_9PSEU</name>
<proteinExistence type="predicted"/>
<dbReference type="Proteomes" id="UP001195724">
    <property type="component" value="Unassembled WGS sequence"/>
</dbReference>